<reference evidence="1" key="1">
    <citation type="submission" date="2021-03" db="EMBL/GenBank/DDBJ databases">
        <title>Evolutionary innovations through gain and loss of genes in the ectomycorrhizal Boletales.</title>
        <authorList>
            <person name="Wu G."/>
            <person name="Miyauchi S."/>
            <person name="Morin E."/>
            <person name="Yang Z.-L."/>
            <person name="Xu J."/>
            <person name="Martin F.M."/>
        </authorList>
    </citation>
    <scope>NUCLEOTIDE SEQUENCE</scope>
    <source>
        <strain evidence="1">BR01</strain>
    </source>
</reference>
<evidence type="ECO:0000313" key="1">
    <source>
        <dbReference type="EMBL" id="KAG6378629.1"/>
    </source>
</evidence>
<proteinExistence type="predicted"/>
<dbReference type="EMBL" id="JAGFBS010000006">
    <property type="protein sequence ID" value="KAG6378629.1"/>
    <property type="molecule type" value="Genomic_DNA"/>
</dbReference>
<comment type="caution">
    <text evidence="1">The sequence shown here is derived from an EMBL/GenBank/DDBJ whole genome shotgun (WGS) entry which is preliminary data.</text>
</comment>
<accession>A0A8I2YV53</accession>
<name>A0A8I2YV53_9AGAM</name>
<sequence>MTHSAVPSTESALANSRYYATHPHVAGSQQDLQDAKDVLSFFQTEFGISSTSVEPIFSAGSRESRQATLGITSGLKSPNAWIDIYYPVMNTGNSDGISLEILGQDGDSIWTADLLEDGDPGDKTAAEYKHAIPPWHGLSAGGVSHRADRVRQLRYERRL</sequence>
<keyword evidence="2" id="KW-1185">Reference proteome</keyword>
<dbReference type="OrthoDB" id="5841748at2759"/>
<evidence type="ECO:0000313" key="2">
    <source>
        <dbReference type="Proteomes" id="UP000683000"/>
    </source>
</evidence>
<dbReference type="Proteomes" id="UP000683000">
    <property type="component" value="Unassembled WGS sequence"/>
</dbReference>
<protein>
    <submittedName>
        <fullName evidence="1">Uncharacterized protein</fullName>
    </submittedName>
</protein>
<gene>
    <name evidence="1" type="ORF">JVT61DRAFT_12899</name>
</gene>
<dbReference type="AlphaFoldDB" id="A0A8I2YV53"/>
<organism evidence="1 2">
    <name type="scientific">Boletus reticuloceps</name>
    <dbReference type="NCBI Taxonomy" id="495285"/>
    <lineage>
        <taxon>Eukaryota</taxon>
        <taxon>Fungi</taxon>
        <taxon>Dikarya</taxon>
        <taxon>Basidiomycota</taxon>
        <taxon>Agaricomycotina</taxon>
        <taxon>Agaricomycetes</taxon>
        <taxon>Agaricomycetidae</taxon>
        <taxon>Boletales</taxon>
        <taxon>Boletineae</taxon>
        <taxon>Boletaceae</taxon>
        <taxon>Boletoideae</taxon>
        <taxon>Boletus</taxon>
    </lineage>
</organism>